<evidence type="ECO:0000313" key="3">
    <source>
        <dbReference type="Proteomes" id="UP000008963"/>
    </source>
</evidence>
<dbReference type="OrthoDB" id="9934218at2"/>
<sequence>MLLKTRINHKKFFLISLPTTAAFLLFARGWNDIIGILVVYVATVLHLAMLAEAVFELVKSQVTDGHIQNVKDKIMYLFAGKLTILILSLLISRQIMGNRIIIPVINYVIQIFILTFSIRTKGRE</sequence>
<dbReference type="RefSeq" id="WP_014242739.1">
    <property type="nucleotide sequence ID" value="NC_016620.1"/>
</dbReference>
<organism evidence="2 3">
    <name type="scientific">Halobacteriovorax marinus (strain ATCC BAA-682 / DSM 15412 / SJ)</name>
    <name type="common">Bacteriovorax marinus</name>
    <dbReference type="NCBI Taxonomy" id="862908"/>
    <lineage>
        <taxon>Bacteria</taxon>
        <taxon>Pseudomonadati</taxon>
        <taxon>Bdellovibrionota</taxon>
        <taxon>Bacteriovoracia</taxon>
        <taxon>Bacteriovoracales</taxon>
        <taxon>Halobacteriovoraceae</taxon>
        <taxon>Halobacteriovorax</taxon>
    </lineage>
</organism>
<dbReference type="EMBL" id="FQ312005">
    <property type="protein sequence ID" value="CBW24950.1"/>
    <property type="molecule type" value="Genomic_DNA"/>
</dbReference>
<gene>
    <name evidence="2" type="ordered locus">BMS_0008</name>
</gene>
<proteinExistence type="predicted"/>
<feature type="transmembrane region" description="Helical" evidence="1">
    <location>
        <begin position="76"/>
        <end position="94"/>
    </location>
</feature>
<keyword evidence="1" id="KW-0812">Transmembrane</keyword>
<keyword evidence="1" id="KW-1133">Transmembrane helix</keyword>
<dbReference type="KEGG" id="bmx:BMS_0008"/>
<evidence type="ECO:0000256" key="1">
    <source>
        <dbReference type="SAM" id="Phobius"/>
    </source>
</evidence>
<feature type="transmembrane region" description="Helical" evidence="1">
    <location>
        <begin position="12"/>
        <end position="30"/>
    </location>
</feature>
<dbReference type="AlphaFoldDB" id="E1X1N1"/>
<keyword evidence="3" id="KW-1185">Reference proteome</keyword>
<feature type="transmembrane region" description="Helical" evidence="1">
    <location>
        <begin position="36"/>
        <end position="55"/>
    </location>
</feature>
<accession>E1X1N1</accession>
<protein>
    <submittedName>
        <fullName evidence="2">Integral membrane protein</fullName>
    </submittedName>
</protein>
<reference evidence="3" key="1">
    <citation type="journal article" date="2013" name="ISME J.">
        <title>A small predatory core genome in the divergent marine Bacteriovorax marinus SJ and the terrestrial Bdellovibrio bacteriovorus.</title>
        <authorList>
            <person name="Crossman L.C."/>
            <person name="Chen H."/>
            <person name="Cerdeno-Tarraga A.M."/>
            <person name="Brooks K."/>
            <person name="Quail M.A."/>
            <person name="Pineiro S.A."/>
            <person name="Hobley L."/>
            <person name="Sockett R.E."/>
            <person name="Bentley S.D."/>
            <person name="Parkhill J."/>
            <person name="Williams H.N."/>
            <person name="Stine O.C."/>
        </authorList>
    </citation>
    <scope>NUCLEOTIDE SEQUENCE [LARGE SCALE GENOMIC DNA]</scope>
    <source>
        <strain evidence="3">ATCC BAA-682 / DSM 15412 / SJ</strain>
    </source>
</reference>
<feature type="transmembrane region" description="Helical" evidence="1">
    <location>
        <begin position="100"/>
        <end position="118"/>
    </location>
</feature>
<dbReference type="STRING" id="862908.BMS_0008"/>
<name>E1X1N1_HALMS</name>
<evidence type="ECO:0000313" key="2">
    <source>
        <dbReference type="EMBL" id="CBW24950.1"/>
    </source>
</evidence>
<dbReference type="HOGENOM" id="CLU_2000727_0_0_7"/>
<keyword evidence="1" id="KW-0472">Membrane</keyword>
<dbReference type="Proteomes" id="UP000008963">
    <property type="component" value="Chromosome"/>
</dbReference>